<keyword evidence="1" id="KW-0732">Signal</keyword>
<dbReference type="Proteomes" id="UP001055114">
    <property type="component" value="Unassembled WGS sequence"/>
</dbReference>
<name>A0AA37KA48_9BACT</name>
<dbReference type="Pfam" id="PF12099">
    <property type="entry name" value="DUF3575"/>
    <property type="match status" value="1"/>
</dbReference>
<evidence type="ECO:0008006" key="4">
    <source>
        <dbReference type="Google" id="ProtNLM"/>
    </source>
</evidence>
<evidence type="ECO:0000313" key="2">
    <source>
        <dbReference type="EMBL" id="GKH73335.1"/>
    </source>
</evidence>
<sequence length="187" mass="21489">MVLMKKFKFLLVAAFLMLGLSANAQFYSVKTNVLGLATGNLNLELSATASRKVSIHLPVNYNPFTYNFIADNCKMKNLTVQPGVRYWFTESYMRWFMGFHAIYSRYHVGWKELSDYRYDGWGVGGGFSVGYSKMLSKRWNFEAELGGSLMWHDFDKYLCKECGSLPDPGHKINFVPTKLSLAFVYLF</sequence>
<dbReference type="SUPFAM" id="SSF103515">
    <property type="entry name" value="Autotransporter"/>
    <property type="match status" value="1"/>
</dbReference>
<evidence type="ECO:0000256" key="1">
    <source>
        <dbReference type="SAM" id="SignalP"/>
    </source>
</evidence>
<dbReference type="EMBL" id="BQNZ01000003">
    <property type="protein sequence ID" value="GKH73335.1"/>
    <property type="molecule type" value="Genomic_DNA"/>
</dbReference>
<feature type="signal peptide" evidence="1">
    <location>
        <begin position="1"/>
        <end position="24"/>
    </location>
</feature>
<proteinExistence type="predicted"/>
<protein>
    <recommendedName>
        <fullName evidence="4">DUF3575 domain-containing protein</fullName>
    </recommendedName>
</protein>
<comment type="caution">
    <text evidence="2">The sequence shown here is derived from an EMBL/GenBank/DDBJ whole genome shotgun (WGS) entry which is preliminary data.</text>
</comment>
<dbReference type="InterPro" id="IPR036709">
    <property type="entry name" value="Autotransporte_beta_dom_sf"/>
</dbReference>
<dbReference type="InterPro" id="IPR021958">
    <property type="entry name" value="DUF3575"/>
</dbReference>
<reference evidence="2" key="1">
    <citation type="submission" date="2022-01" db="EMBL/GenBank/DDBJ databases">
        <title>Novel bile acid biosynthetic pathways are enriched in the microbiome of centenarians.</title>
        <authorList>
            <person name="Sato Y."/>
            <person name="Atarashi K."/>
            <person name="Plichta R.D."/>
            <person name="Arai Y."/>
            <person name="Sasajima S."/>
            <person name="Kearney M.S."/>
            <person name="Suda W."/>
            <person name="Takeshita K."/>
            <person name="Sasaki T."/>
            <person name="Okamoto S."/>
            <person name="Skelly N.A."/>
            <person name="Okamura Y."/>
            <person name="Vlamakis H."/>
            <person name="Li Y."/>
            <person name="Tanoue T."/>
            <person name="Takei H."/>
            <person name="Nittono H."/>
            <person name="Narushima S."/>
            <person name="Irie J."/>
            <person name="Itoh H."/>
            <person name="Moriya K."/>
            <person name="Sugiura Y."/>
            <person name="Suematsu M."/>
            <person name="Moritoki N."/>
            <person name="Shibata S."/>
            <person name="Littman R.D."/>
            <person name="Fischbach A.M."/>
            <person name="Uwamino Y."/>
            <person name="Inoue T."/>
            <person name="Honda A."/>
            <person name="Hattori M."/>
            <person name="Murai T."/>
            <person name="Xavier J.R."/>
            <person name="Hirose N."/>
            <person name="Honda K."/>
        </authorList>
    </citation>
    <scope>NUCLEOTIDE SEQUENCE</scope>
    <source>
        <strain evidence="2">CE91-St3</strain>
    </source>
</reference>
<dbReference type="AlphaFoldDB" id="A0AA37KA48"/>
<evidence type="ECO:0000313" key="3">
    <source>
        <dbReference type="Proteomes" id="UP001055114"/>
    </source>
</evidence>
<accession>A0AA37KA48</accession>
<organism evidence="2 3">
    <name type="scientific">Parabacteroides merdae</name>
    <dbReference type="NCBI Taxonomy" id="46503"/>
    <lineage>
        <taxon>Bacteria</taxon>
        <taxon>Pseudomonadati</taxon>
        <taxon>Bacteroidota</taxon>
        <taxon>Bacteroidia</taxon>
        <taxon>Bacteroidales</taxon>
        <taxon>Tannerellaceae</taxon>
        <taxon>Parabacteroides</taxon>
    </lineage>
</organism>
<gene>
    <name evidence="2" type="ORF">CE91St3_31980</name>
</gene>
<feature type="chain" id="PRO_5041402058" description="DUF3575 domain-containing protein" evidence="1">
    <location>
        <begin position="25"/>
        <end position="187"/>
    </location>
</feature>